<feature type="transmembrane region" description="Helical" evidence="7">
    <location>
        <begin position="298"/>
        <end position="318"/>
    </location>
</feature>
<keyword evidence="5" id="KW-0539">Nucleus</keyword>
<dbReference type="PANTHER" id="PTHR36036">
    <property type="entry name" value="PROLINE-RICH FAMILY PROTEIN"/>
    <property type="match status" value="1"/>
</dbReference>
<feature type="region of interest" description="Disordered" evidence="6">
    <location>
        <begin position="86"/>
        <end position="112"/>
    </location>
</feature>
<dbReference type="GO" id="GO:0016020">
    <property type="term" value="C:membrane"/>
    <property type="evidence" value="ECO:0007669"/>
    <property type="project" value="InterPro"/>
</dbReference>
<evidence type="ECO:0000256" key="6">
    <source>
        <dbReference type="SAM" id="MobiDB-lite"/>
    </source>
</evidence>
<dbReference type="GO" id="GO:0004969">
    <property type="term" value="F:histamine receptor activity"/>
    <property type="evidence" value="ECO:0007669"/>
    <property type="project" value="InterPro"/>
</dbReference>
<dbReference type="PROSITE" id="PS50888">
    <property type="entry name" value="BHLH"/>
    <property type="match status" value="1"/>
</dbReference>
<evidence type="ECO:0000256" key="3">
    <source>
        <dbReference type="ARBA" id="ARBA00023015"/>
    </source>
</evidence>
<dbReference type="InterPro" id="IPR036638">
    <property type="entry name" value="HLH_DNA-bd_sf"/>
</dbReference>
<dbReference type="InterPro" id="IPR003980">
    <property type="entry name" value="Histamine_H3_rcpt"/>
</dbReference>
<feature type="transmembrane region" description="Helical" evidence="7">
    <location>
        <begin position="440"/>
        <end position="460"/>
    </location>
</feature>
<dbReference type="Pfam" id="PF06749">
    <property type="entry name" value="DUF1218"/>
    <property type="match status" value="1"/>
</dbReference>
<evidence type="ECO:0000256" key="4">
    <source>
        <dbReference type="ARBA" id="ARBA00023163"/>
    </source>
</evidence>
<evidence type="ECO:0000256" key="1">
    <source>
        <dbReference type="ARBA" id="ARBA00004123"/>
    </source>
</evidence>
<evidence type="ECO:0000313" key="10">
    <source>
        <dbReference type="Proteomes" id="UP001374535"/>
    </source>
</evidence>
<dbReference type="Proteomes" id="UP001374535">
    <property type="component" value="Chromosome 8"/>
</dbReference>
<dbReference type="InterPro" id="IPR009606">
    <property type="entry name" value="DEAL/Modifying_wall_lignin1/2"/>
</dbReference>
<dbReference type="SUPFAM" id="SSF47459">
    <property type="entry name" value="HLH, helix-loop-helix DNA-binding domain"/>
    <property type="match status" value="1"/>
</dbReference>
<accession>A0AAQ3MYK5</accession>
<feature type="compositionally biased region" description="Pro residues" evidence="6">
    <location>
        <begin position="336"/>
        <end position="417"/>
    </location>
</feature>
<keyword evidence="7" id="KW-1133">Transmembrane helix</keyword>
<keyword evidence="4" id="KW-0804">Transcription</keyword>
<keyword evidence="3" id="KW-0805">Transcription regulation</keyword>
<evidence type="ECO:0000256" key="5">
    <source>
        <dbReference type="ARBA" id="ARBA00023242"/>
    </source>
</evidence>
<dbReference type="PANTHER" id="PTHR36036:SF1">
    <property type="entry name" value="PROLINE-RICH FAMILY PROTEIN"/>
    <property type="match status" value="1"/>
</dbReference>
<keyword evidence="10" id="KW-1185">Reference proteome</keyword>
<reference evidence="9 10" key="1">
    <citation type="journal article" date="2023" name="Life. Sci Alliance">
        <title>Evolutionary insights into 3D genome organization and epigenetic landscape of Vigna mungo.</title>
        <authorList>
            <person name="Junaid A."/>
            <person name="Singh B."/>
            <person name="Bhatia S."/>
        </authorList>
    </citation>
    <scope>NUCLEOTIDE SEQUENCE [LARGE SCALE GENOMIC DNA]</scope>
    <source>
        <strain evidence="9">Urdbean</strain>
    </source>
</reference>
<comment type="subcellular location">
    <subcellularLocation>
        <location evidence="1">Nucleus</location>
    </subcellularLocation>
</comment>
<dbReference type="Gene3D" id="4.10.280.10">
    <property type="entry name" value="Helix-loop-helix DNA-binding domain"/>
    <property type="match status" value="1"/>
</dbReference>
<sequence>MYSGDGSSLDPMFSGTSLQSLLSLNPSLFADGFPTLASLTDDPTLIPQPAEPPKVLVPKTEPSQPFKFFPQYHPSPFLRLPQLRSAEQPQPKRQRLESPVIPQSNLARQRRQKLSEKTRCLQKLMPWDKKMDQGTLLEEAYKYVRFLQAQFRVLQSMPSHSSSSSPSFRQNSAVFVDLEKLNRSQLLQTMLYSQGFCVFSLEQLSLLRKLSDRRHHHHNHVSSKSGAWKEHRRAQQWKKTKKKAEDPHTVTAEADEQILGEELDTDKAPLSSTFTKSFSKLQRKKNKTMCYVGKATKIFIFIVTVLVVLGLVLGLGILRRRHHTTANECSDGSCPRLPPPAFSAPNFNPPTPPPSFQYPPNPPTIPVTNPTPPPPSDTNPSSPPPPPMQQSPPPPPPPPEETPPPDPPSVAGPPINTPTPGSALVAQAPVHVFVSKPQGLVLGLAAAVLLAFAHVIANLVGGFSCLCSQPEADKASPNRQFSMASLILTW</sequence>
<dbReference type="InterPro" id="IPR011598">
    <property type="entry name" value="bHLH_dom"/>
</dbReference>
<dbReference type="GO" id="GO:0046983">
    <property type="term" value="F:protein dimerization activity"/>
    <property type="evidence" value="ECO:0007669"/>
    <property type="project" value="InterPro"/>
</dbReference>
<organism evidence="9 10">
    <name type="scientific">Vigna mungo</name>
    <name type="common">Black gram</name>
    <name type="synonym">Phaseolus mungo</name>
    <dbReference type="NCBI Taxonomy" id="3915"/>
    <lineage>
        <taxon>Eukaryota</taxon>
        <taxon>Viridiplantae</taxon>
        <taxon>Streptophyta</taxon>
        <taxon>Embryophyta</taxon>
        <taxon>Tracheophyta</taxon>
        <taxon>Spermatophyta</taxon>
        <taxon>Magnoliopsida</taxon>
        <taxon>eudicotyledons</taxon>
        <taxon>Gunneridae</taxon>
        <taxon>Pentapetalae</taxon>
        <taxon>rosids</taxon>
        <taxon>fabids</taxon>
        <taxon>Fabales</taxon>
        <taxon>Fabaceae</taxon>
        <taxon>Papilionoideae</taxon>
        <taxon>50 kb inversion clade</taxon>
        <taxon>NPAAA clade</taxon>
        <taxon>indigoferoid/millettioid clade</taxon>
        <taxon>Phaseoleae</taxon>
        <taxon>Vigna</taxon>
    </lineage>
</organism>
<keyword evidence="7" id="KW-0472">Membrane</keyword>
<gene>
    <name evidence="9" type="ORF">V8G54_025573</name>
</gene>
<keyword evidence="7" id="KW-0812">Transmembrane</keyword>
<evidence type="ECO:0000256" key="2">
    <source>
        <dbReference type="ARBA" id="ARBA00022553"/>
    </source>
</evidence>
<evidence type="ECO:0000259" key="8">
    <source>
        <dbReference type="PROSITE" id="PS50888"/>
    </source>
</evidence>
<dbReference type="InterPro" id="IPR040277">
    <property type="entry name" value="Os04g0629400-like"/>
</dbReference>
<dbReference type="AlphaFoldDB" id="A0AAQ3MYK5"/>
<dbReference type="SMART" id="SM00353">
    <property type="entry name" value="HLH"/>
    <property type="match status" value="1"/>
</dbReference>
<name>A0AAQ3MYK5_VIGMU</name>
<evidence type="ECO:0000256" key="7">
    <source>
        <dbReference type="SAM" id="Phobius"/>
    </source>
</evidence>
<feature type="domain" description="BHLH" evidence="8">
    <location>
        <begin position="98"/>
        <end position="147"/>
    </location>
</feature>
<evidence type="ECO:0000313" key="9">
    <source>
        <dbReference type="EMBL" id="WVY99503.1"/>
    </source>
</evidence>
<feature type="region of interest" description="Disordered" evidence="6">
    <location>
        <begin position="325"/>
        <end position="422"/>
    </location>
</feature>
<dbReference type="EMBL" id="CP144693">
    <property type="protein sequence ID" value="WVY99503.1"/>
    <property type="molecule type" value="Genomic_DNA"/>
</dbReference>
<dbReference type="PRINTS" id="PR01471">
    <property type="entry name" value="HISTAMINEH3R"/>
</dbReference>
<proteinExistence type="predicted"/>
<protein>
    <recommendedName>
        <fullName evidence="8">BHLH domain-containing protein</fullName>
    </recommendedName>
</protein>
<dbReference type="GO" id="GO:0005634">
    <property type="term" value="C:nucleus"/>
    <property type="evidence" value="ECO:0007669"/>
    <property type="project" value="UniProtKB-SubCell"/>
</dbReference>
<keyword evidence="2" id="KW-0597">Phosphoprotein</keyword>